<dbReference type="InterPro" id="IPR008868">
    <property type="entry name" value="TniB"/>
</dbReference>
<sequence>MVVADDDDPGAENRRLPTVTLEGWRQFVQEKPAALTLLPRPAVDAMDAPEREAYDERRIAYHSELVVVETAPMRAIINRGRMLTLLNQREISARRSLIVDGPWASGKSTTIKMLGKVHEQSVRRRWPGQDRIPVVYITTPPKGSPRKLASEFAHFLGIPSRARFNTSDIADAVCHVLTEARTDLVIVDEIHNLNLATSAGEDMSDHLKYFTEHMPATFIYAGINVERSGLFTGVRGKQISGRSVLMRTGTFACDDEWRGLVATLDSALRLYDHAPGTLTRNGKFLHRRTGGSISSLSQLVRSAALTAIITGTEAVTRALLEETPVDHAAEQITPRDERTAQ</sequence>
<reference evidence="2" key="1">
    <citation type="submission" date="2016-10" db="EMBL/GenBank/DDBJ databases">
        <authorList>
            <person name="Varghese N."/>
            <person name="Submissions S."/>
        </authorList>
    </citation>
    <scope>NUCLEOTIDE SEQUENCE [LARGE SCALE GENOMIC DNA]</scope>
    <source>
        <strain evidence="2">DSM 44142</strain>
    </source>
</reference>
<dbReference type="Pfam" id="PF05621">
    <property type="entry name" value="TniB"/>
    <property type="match status" value="1"/>
</dbReference>
<evidence type="ECO:0000313" key="1">
    <source>
        <dbReference type="EMBL" id="SDQ95885.1"/>
    </source>
</evidence>
<dbReference type="Proteomes" id="UP000183053">
    <property type="component" value="Unassembled WGS sequence"/>
</dbReference>
<name>A0A1H1F4H6_9ACTN</name>
<dbReference type="OrthoDB" id="4578613at2"/>
<dbReference type="STRING" id="47312.SAMN04489765_2514"/>
<dbReference type="RefSeq" id="WP_068567466.1">
    <property type="nucleotide sequence ID" value="NZ_FNLF01000002.1"/>
</dbReference>
<dbReference type="Gene3D" id="3.40.50.300">
    <property type="entry name" value="P-loop containing nucleotide triphosphate hydrolases"/>
    <property type="match status" value="1"/>
</dbReference>
<proteinExistence type="predicted"/>
<accession>A0A1H1F4H6</accession>
<dbReference type="SUPFAM" id="SSF52540">
    <property type="entry name" value="P-loop containing nucleoside triphosphate hydrolases"/>
    <property type="match status" value="1"/>
</dbReference>
<keyword evidence="2" id="KW-1185">Reference proteome</keyword>
<evidence type="ECO:0000313" key="2">
    <source>
        <dbReference type="Proteomes" id="UP000183053"/>
    </source>
</evidence>
<dbReference type="InterPro" id="IPR027417">
    <property type="entry name" value="P-loop_NTPase"/>
</dbReference>
<dbReference type="EMBL" id="FNLF01000002">
    <property type="protein sequence ID" value="SDQ95885.1"/>
    <property type="molecule type" value="Genomic_DNA"/>
</dbReference>
<gene>
    <name evidence="1" type="ORF">SAMN04489765_2514</name>
</gene>
<dbReference type="AlphaFoldDB" id="A0A1H1F4H6"/>
<protein>
    <submittedName>
        <fullName evidence="1">AAA domain-containing protein</fullName>
    </submittedName>
</protein>
<organism evidence="1 2">
    <name type="scientific">Tsukamurella pulmonis</name>
    <dbReference type="NCBI Taxonomy" id="47312"/>
    <lineage>
        <taxon>Bacteria</taxon>
        <taxon>Bacillati</taxon>
        <taxon>Actinomycetota</taxon>
        <taxon>Actinomycetes</taxon>
        <taxon>Mycobacteriales</taxon>
        <taxon>Tsukamurellaceae</taxon>
        <taxon>Tsukamurella</taxon>
    </lineage>
</organism>